<sequence length="108" mass="12139">MITGGNGANTGRWGMSWQLWVLIAAAATGVIAVLAVKLHRAQQVFDHIVDQSRSDQSRRAPSRVDRVDEFRADEAPVHDLARQRRRHQFRPALAAPTAHPQHRSRGHH</sequence>
<gene>
    <name evidence="3" type="ORF">GCM10009789_71120</name>
</gene>
<keyword evidence="2" id="KW-0812">Transmembrane</keyword>
<name>A0ABP4QDU3_9ACTN</name>
<dbReference type="EMBL" id="BAAAOS010000056">
    <property type="protein sequence ID" value="GAA1606586.1"/>
    <property type="molecule type" value="Genomic_DNA"/>
</dbReference>
<comment type="caution">
    <text evidence="3">The sequence shown here is derived from an EMBL/GenBank/DDBJ whole genome shotgun (WGS) entry which is preliminary data.</text>
</comment>
<evidence type="ECO:0000313" key="3">
    <source>
        <dbReference type="EMBL" id="GAA1606586.1"/>
    </source>
</evidence>
<keyword evidence="2" id="KW-0472">Membrane</keyword>
<feature type="region of interest" description="Disordered" evidence="1">
    <location>
        <begin position="50"/>
        <end position="108"/>
    </location>
</feature>
<evidence type="ECO:0008006" key="5">
    <source>
        <dbReference type="Google" id="ProtNLM"/>
    </source>
</evidence>
<accession>A0ABP4QDU3</accession>
<keyword evidence="2" id="KW-1133">Transmembrane helix</keyword>
<evidence type="ECO:0000313" key="4">
    <source>
        <dbReference type="Proteomes" id="UP001500393"/>
    </source>
</evidence>
<feature type="transmembrane region" description="Helical" evidence="2">
    <location>
        <begin position="17"/>
        <end position="36"/>
    </location>
</feature>
<evidence type="ECO:0000256" key="2">
    <source>
        <dbReference type="SAM" id="Phobius"/>
    </source>
</evidence>
<proteinExistence type="predicted"/>
<reference evidence="4" key="1">
    <citation type="journal article" date="2019" name="Int. J. Syst. Evol. Microbiol.">
        <title>The Global Catalogue of Microorganisms (GCM) 10K type strain sequencing project: providing services to taxonomists for standard genome sequencing and annotation.</title>
        <authorList>
            <consortium name="The Broad Institute Genomics Platform"/>
            <consortium name="The Broad Institute Genome Sequencing Center for Infectious Disease"/>
            <person name="Wu L."/>
            <person name="Ma J."/>
        </authorList>
    </citation>
    <scope>NUCLEOTIDE SEQUENCE [LARGE SCALE GENOMIC DNA]</scope>
    <source>
        <strain evidence="4">JCM 14969</strain>
    </source>
</reference>
<organism evidence="3 4">
    <name type="scientific">Kribbella sancticallisti</name>
    <dbReference type="NCBI Taxonomy" id="460087"/>
    <lineage>
        <taxon>Bacteria</taxon>
        <taxon>Bacillati</taxon>
        <taxon>Actinomycetota</taxon>
        <taxon>Actinomycetes</taxon>
        <taxon>Propionibacteriales</taxon>
        <taxon>Kribbellaceae</taxon>
        <taxon>Kribbella</taxon>
    </lineage>
</organism>
<evidence type="ECO:0000256" key="1">
    <source>
        <dbReference type="SAM" id="MobiDB-lite"/>
    </source>
</evidence>
<protein>
    <recommendedName>
        <fullName evidence="5">Secreted protein</fullName>
    </recommendedName>
</protein>
<feature type="compositionally biased region" description="Basic and acidic residues" evidence="1">
    <location>
        <begin position="50"/>
        <end position="82"/>
    </location>
</feature>
<keyword evidence="4" id="KW-1185">Reference proteome</keyword>
<dbReference type="Proteomes" id="UP001500393">
    <property type="component" value="Unassembled WGS sequence"/>
</dbReference>